<dbReference type="PROSITE" id="PS50896">
    <property type="entry name" value="LISH"/>
    <property type="match status" value="1"/>
</dbReference>
<dbReference type="PANTHER" id="PTHR19863">
    <property type="entry name" value="NEMITIN (NEURONAL ENRICHED MAP INTERACTING PROTEIN) HOMOLOG"/>
    <property type="match status" value="1"/>
</dbReference>
<dbReference type="InterPro" id="IPR006594">
    <property type="entry name" value="LisH"/>
</dbReference>
<sequence length="121" mass="14108">MPAKSPSVQSTSLQLLLKEKDILKSILEFLELRGLHITQLSLERETGVINGEYSDDLLFLRQLILDGQWDNALDFIEPLKSIEDFDFRTFRYNITKYKFYELLCVKLEPGPLHDNDFAVEI</sequence>
<reference evidence="3" key="1">
    <citation type="submission" date="2016-11" db="UniProtKB">
        <authorList>
            <consortium name="WormBaseParasite"/>
        </authorList>
    </citation>
    <scope>IDENTIFICATION</scope>
</reference>
<name>A0A1I7WS03_HETBA</name>
<feature type="domain" description="CTLH" evidence="1">
    <location>
        <begin position="53"/>
        <end position="110"/>
    </location>
</feature>
<evidence type="ECO:0000259" key="1">
    <source>
        <dbReference type="PROSITE" id="PS50897"/>
    </source>
</evidence>
<dbReference type="InterPro" id="IPR006595">
    <property type="entry name" value="CTLH_C"/>
</dbReference>
<evidence type="ECO:0000313" key="2">
    <source>
        <dbReference type="Proteomes" id="UP000095283"/>
    </source>
</evidence>
<dbReference type="AlphaFoldDB" id="A0A1I7WS03"/>
<dbReference type="PROSITE" id="PS50897">
    <property type="entry name" value="CTLH"/>
    <property type="match status" value="1"/>
</dbReference>
<evidence type="ECO:0000313" key="3">
    <source>
        <dbReference type="WBParaSite" id="Hba_07979"/>
    </source>
</evidence>
<dbReference type="SMART" id="SM00668">
    <property type="entry name" value="CTLH"/>
    <property type="match status" value="1"/>
</dbReference>
<organism evidence="2 3">
    <name type="scientific">Heterorhabditis bacteriophora</name>
    <name type="common">Entomopathogenic nematode worm</name>
    <dbReference type="NCBI Taxonomy" id="37862"/>
    <lineage>
        <taxon>Eukaryota</taxon>
        <taxon>Metazoa</taxon>
        <taxon>Ecdysozoa</taxon>
        <taxon>Nematoda</taxon>
        <taxon>Chromadorea</taxon>
        <taxon>Rhabditida</taxon>
        <taxon>Rhabditina</taxon>
        <taxon>Rhabditomorpha</taxon>
        <taxon>Strongyloidea</taxon>
        <taxon>Heterorhabditidae</taxon>
        <taxon>Heterorhabditis</taxon>
    </lineage>
</organism>
<dbReference type="PANTHER" id="PTHR19863:SF5">
    <property type="entry name" value="WD REPEAT-CONTAINING PROTEIN 47"/>
    <property type="match status" value="1"/>
</dbReference>
<keyword evidence="2" id="KW-1185">Reference proteome</keyword>
<protein>
    <submittedName>
        <fullName evidence="3">LisH domain-containing protein</fullName>
    </submittedName>
</protein>
<dbReference type="WBParaSite" id="Hba_07979">
    <property type="protein sequence ID" value="Hba_07979"/>
    <property type="gene ID" value="Hba_07979"/>
</dbReference>
<dbReference type="InterPro" id="IPR040067">
    <property type="entry name" value="WDR47"/>
</dbReference>
<dbReference type="Proteomes" id="UP000095283">
    <property type="component" value="Unplaced"/>
</dbReference>
<accession>A0A1I7WS03</accession>
<proteinExistence type="predicted"/>